<keyword evidence="2" id="KW-0812">Transmembrane</keyword>
<feature type="transmembrane region" description="Helical" evidence="2">
    <location>
        <begin position="324"/>
        <end position="347"/>
    </location>
</feature>
<dbReference type="PANTHER" id="PTHR40076">
    <property type="entry name" value="MEMBRANE PROTEIN-RELATED"/>
    <property type="match status" value="1"/>
</dbReference>
<dbReference type="PANTHER" id="PTHR40076:SF1">
    <property type="entry name" value="MEMBRANE PROTEIN"/>
    <property type="match status" value="1"/>
</dbReference>
<gene>
    <name evidence="3" type="ORF">L1785_11230</name>
</gene>
<evidence type="ECO:0000313" key="3">
    <source>
        <dbReference type="EMBL" id="MCF4121554.1"/>
    </source>
</evidence>
<feature type="transmembrane region" description="Helical" evidence="2">
    <location>
        <begin position="272"/>
        <end position="304"/>
    </location>
</feature>
<feature type="region of interest" description="Disordered" evidence="1">
    <location>
        <begin position="1"/>
        <end position="133"/>
    </location>
</feature>
<dbReference type="AlphaFoldDB" id="A0AA41QG98"/>
<evidence type="ECO:0000256" key="1">
    <source>
        <dbReference type="SAM" id="MobiDB-lite"/>
    </source>
</evidence>
<proteinExistence type="predicted"/>
<keyword evidence="2" id="KW-1133">Transmembrane helix</keyword>
<organism evidence="3 4">
    <name type="scientific">Antribacter soli</name>
    <dbReference type="NCBI Taxonomy" id="2910976"/>
    <lineage>
        <taxon>Bacteria</taxon>
        <taxon>Bacillati</taxon>
        <taxon>Actinomycetota</taxon>
        <taxon>Actinomycetes</taxon>
        <taxon>Micrococcales</taxon>
        <taxon>Promicromonosporaceae</taxon>
        <taxon>Antribacter</taxon>
    </lineage>
</organism>
<evidence type="ECO:0000256" key="2">
    <source>
        <dbReference type="SAM" id="Phobius"/>
    </source>
</evidence>
<dbReference type="Proteomes" id="UP001165405">
    <property type="component" value="Unassembled WGS sequence"/>
</dbReference>
<evidence type="ECO:0000313" key="4">
    <source>
        <dbReference type="Proteomes" id="UP001165405"/>
    </source>
</evidence>
<feature type="compositionally biased region" description="Pro residues" evidence="1">
    <location>
        <begin position="22"/>
        <end position="95"/>
    </location>
</feature>
<dbReference type="EMBL" id="JAKGSG010000033">
    <property type="protein sequence ID" value="MCF4121554.1"/>
    <property type="molecule type" value="Genomic_DNA"/>
</dbReference>
<feature type="transmembrane region" description="Helical" evidence="2">
    <location>
        <begin position="184"/>
        <end position="204"/>
    </location>
</feature>
<protein>
    <recommendedName>
        <fullName evidence="5">Integral membrane protein</fullName>
    </recommendedName>
</protein>
<comment type="caution">
    <text evidence="3">The sequence shown here is derived from an EMBL/GenBank/DDBJ whole genome shotgun (WGS) entry which is preliminary data.</text>
</comment>
<name>A0AA41QG98_9MICO</name>
<feature type="transmembrane region" description="Helical" evidence="2">
    <location>
        <begin position="354"/>
        <end position="371"/>
    </location>
</feature>
<accession>A0AA41QG98</accession>
<keyword evidence="2" id="KW-0472">Membrane</keyword>
<sequence length="382" mass="39039">MSENTPGGVPRDPADPDEPEKTPPQPAEPDPFAPPSPEPPPSPGTPEPPAYEPPVPGGPTVPPIPGTPAPPPVPGEPVPPEEPPAYGAPPAPAEPPTYGTSGMGSETPSGSPYGMPDPNVPPPGVTPPGGTPYPGAPYPGTPYPGVPAYGGPAGAYGAAAVSPFTVGEAIGFAWNRFKANALPWVLFVLVLLVISSVFSGPSFGDYQRQMDSALEGRPFVQTGMAVTGTLFSIIGWLLSSVVQALGVRAALKEVSGEKPTFASFFSTERLGVVVLAAVIVGVLTFVGLVACILPGLAIIIFATFTYHNVHDKGLPAWEAFTASFRLVAQNFGAVFLLLLACLGLAILGAIPCGLGTFITLPIIMIGIAYGFRRLTGGPVAVA</sequence>
<feature type="compositionally biased region" description="Pro residues" evidence="1">
    <location>
        <begin position="118"/>
        <end position="133"/>
    </location>
</feature>
<keyword evidence="4" id="KW-1185">Reference proteome</keyword>
<feature type="transmembrane region" description="Helical" evidence="2">
    <location>
        <begin position="224"/>
        <end position="251"/>
    </location>
</feature>
<dbReference type="RefSeq" id="WP_236089354.1">
    <property type="nucleotide sequence ID" value="NZ_JAKGSG010000033.1"/>
</dbReference>
<evidence type="ECO:0008006" key="5">
    <source>
        <dbReference type="Google" id="ProtNLM"/>
    </source>
</evidence>
<reference evidence="3" key="1">
    <citation type="submission" date="2022-01" db="EMBL/GenBank/DDBJ databases">
        <title>Antribacter sp. nov., isolated from Guizhou of China.</title>
        <authorList>
            <person name="Chengliang C."/>
            <person name="Ya Z."/>
        </authorList>
    </citation>
    <scope>NUCLEOTIDE SEQUENCE</scope>
    <source>
        <strain evidence="3">KLBMP 9083</strain>
    </source>
</reference>
<dbReference type="InterPro" id="IPR010380">
    <property type="entry name" value="DUF975"/>
</dbReference>